<keyword evidence="2" id="KW-1185">Reference proteome</keyword>
<dbReference type="EMBL" id="JARQZJ010000094">
    <property type="protein sequence ID" value="KAK9884896.1"/>
    <property type="molecule type" value="Genomic_DNA"/>
</dbReference>
<dbReference type="Proteomes" id="UP001431783">
    <property type="component" value="Unassembled WGS sequence"/>
</dbReference>
<comment type="caution">
    <text evidence="1">The sequence shown here is derived from an EMBL/GenBank/DDBJ whole genome shotgun (WGS) entry which is preliminary data.</text>
</comment>
<gene>
    <name evidence="1" type="ORF">WA026_009134</name>
</gene>
<dbReference type="AlphaFoldDB" id="A0AAW1UYH0"/>
<feature type="non-terminal residue" evidence="1">
    <location>
        <position position="1"/>
    </location>
</feature>
<sequence>GDEGVPENVNIHFVNSIKDIMDGVSMVNGHECVLSNVNRYEDWSNFKEIDLSTLKKYVKKLKIVGGGENGTTKDIFRDIVMVCGKWDFGHSERLFMLRRIY</sequence>
<proteinExistence type="predicted"/>
<organism evidence="1 2">
    <name type="scientific">Henosepilachna vigintioctopunctata</name>
    <dbReference type="NCBI Taxonomy" id="420089"/>
    <lineage>
        <taxon>Eukaryota</taxon>
        <taxon>Metazoa</taxon>
        <taxon>Ecdysozoa</taxon>
        <taxon>Arthropoda</taxon>
        <taxon>Hexapoda</taxon>
        <taxon>Insecta</taxon>
        <taxon>Pterygota</taxon>
        <taxon>Neoptera</taxon>
        <taxon>Endopterygota</taxon>
        <taxon>Coleoptera</taxon>
        <taxon>Polyphaga</taxon>
        <taxon>Cucujiformia</taxon>
        <taxon>Coccinelloidea</taxon>
        <taxon>Coccinellidae</taxon>
        <taxon>Epilachninae</taxon>
        <taxon>Epilachnini</taxon>
        <taxon>Henosepilachna</taxon>
    </lineage>
</organism>
<reference evidence="1 2" key="1">
    <citation type="submission" date="2023-03" db="EMBL/GenBank/DDBJ databases">
        <title>Genome insight into feeding habits of ladybird beetles.</title>
        <authorList>
            <person name="Li H.-S."/>
            <person name="Huang Y.-H."/>
            <person name="Pang H."/>
        </authorList>
    </citation>
    <scope>NUCLEOTIDE SEQUENCE [LARGE SCALE GENOMIC DNA]</scope>
    <source>
        <strain evidence="1">SYSU_2023b</strain>
        <tissue evidence="1">Whole body</tissue>
    </source>
</reference>
<evidence type="ECO:0000313" key="2">
    <source>
        <dbReference type="Proteomes" id="UP001431783"/>
    </source>
</evidence>
<protein>
    <submittedName>
        <fullName evidence="1">Uncharacterized protein</fullName>
    </submittedName>
</protein>
<name>A0AAW1UYH0_9CUCU</name>
<evidence type="ECO:0000313" key="1">
    <source>
        <dbReference type="EMBL" id="KAK9884896.1"/>
    </source>
</evidence>
<accession>A0AAW1UYH0</accession>